<keyword evidence="4" id="KW-0597">Phosphoprotein</keyword>
<dbReference type="EMBL" id="JACYGY010000001">
    <property type="protein sequence ID" value="MBE9463258.1"/>
    <property type="molecule type" value="Genomic_DNA"/>
</dbReference>
<evidence type="ECO:0000256" key="6">
    <source>
        <dbReference type="ARBA" id="ARBA00022692"/>
    </source>
</evidence>
<keyword evidence="8 11" id="KW-1133">Transmembrane helix</keyword>
<name>A0ABR9WCQ4_9BACT</name>
<comment type="caution">
    <text evidence="14">The sequence shown here is derived from an EMBL/GenBank/DDBJ whole genome shotgun (WGS) entry which is preliminary data.</text>
</comment>
<dbReference type="Proteomes" id="UP000634134">
    <property type="component" value="Unassembled WGS sequence"/>
</dbReference>
<feature type="domain" description="Histidine kinase" evidence="12">
    <location>
        <begin position="245"/>
        <end position="459"/>
    </location>
</feature>
<evidence type="ECO:0000313" key="15">
    <source>
        <dbReference type="Proteomes" id="UP000634134"/>
    </source>
</evidence>
<comment type="subcellular location">
    <subcellularLocation>
        <location evidence="2">Membrane</location>
    </subcellularLocation>
</comment>
<evidence type="ECO:0000256" key="7">
    <source>
        <dbReference type="ARBA" id="ARBA00022777"/>
    </source>
</evidence>
<evidence type="ECO:0000313" key="14">
    <source>
        <dbReference type="EMBL" id="MBE9463258.1"/>
    </source>
</evidence>
<dbReference type="SUPFAM" id="SSF47384">
    <property type="entry name" value="Homodimeric domain of signal transducing histidine kinase"/>
    <property type="match status" value="1"/>
</dbReference>
<gene>
    <name evidence="14" type="ORF">IEE83_15325</name>
</gene>
<evidence type="ECO:0000256" key="10">
    <source>
        <dbReference type="ARBA" id="ARBA00023136"/>
    </source>
</evidence>
<dbReference type="PANTHER" id="PTHR45436">
    <property type="entry name" value="SENSOR HISTIDINE KINASE YKOH"/>
    <property type="match status" value="1"/>
</dbReference>
<dbReference type="PROSITE" id="PS50109">
    <property type="entry name" value="HIS_KIN"/>
    <property type="match status" value="1"/>
</dbReference>
<protein>
    <recommendedName>
        <fullName evidence="3">histidine kinase</fullName>
        <ecNumber evidence="3">2.7.13.3</ecNumber>
    </recommendedName>
</protein>
<evidence type="ECO:0000256" key="1">
    <source>
        <dbReference type="ARBA" id="ARBA00000085"/>
    </source>
</evidence>
<keyword evidence="7 14" id="KW-0418">Kinase</keyword>
<dbReference type="PANTHER" id="PTHR45436:SF5">
    <property type="entry name" value="SENSOR HISTIDINE KINASE TRCS"/>
    <property type="match status" value="1"/>
</dbReference>
<dbReference type="InterPro" id="IPR005467">
    <property type="entry name" value="His_kinase_dom"/>
</dbReference>
<dbReference type="GO" id="GO:0016301">
    <property type="term" value="F:kinase activity"/>
    <property type="evidence" value="ECO:0007669"/>
    <property type="project" value="UniProtKB-KW"/>
</dbReference>
<dbReference type="InterPro" id="IPR003594">
    <property type="entry name" value="HATPase_dom"/>
</dbReference>
<dbReference type="InterPro" id="IPR004358">
    <property type="entry name" value="Sig_transdc_His_kin-like_C"/>
</dbReference>
<dbReference type="EC" id="2.7.13.3" evidence="3"/>
<dbReference type="InterPro" id="IPR036097">
    <property type="entry name" value="HisK_dim/P_sf"/>
</dbReference>
<dbReference type="SMART" id="SM00388">
    <property type="entry name" value="HisKA"/>
    <property type="match status" value="1"/>
</dbReference>
<feature type="transmembrane region" description="Helical" evidence="11">
    <location>
        <begin position="163"/>
        <end position="183"/>
    </location>
</feature>
<dbReference type="SUPFAM" id="SSF158472">
    <property type="entry name" value="HAMP domain-like"/>
    <property type="match status" value="1"/>
</dbReference>
<evidence type="ECO:0000259" key="13">
    <source>
        <dbReference type="PROSITE" id="PS50885"/>
    </source>
</evidence>
<keyword evidence="5" id="KW-0808">Transferase</keyword>
<reference evidence="15" key="1">
    <citation type="submission" date="2023-07" db="EMBL/GenBank/DDBJ databases">
        <title>Dyadobacter sp. nov 'subterranea' isolated from contaminted grondwater.</title>
        <authorList>
            <person name="Szabo I."/>
            <person name="Al-Omari J."/>
            <person name="Szerdahelyi S.G."/>
            <person name="Rado J."/>
        </authorList>
    </citation>
    <scope>NUCLEOTIDE SEQUENCE [LARGE SCALE GENOMIC DNA]</scope>
    <source>
        <strain evidence="15">UP-52</strain>
    </source>
</reference>
<dbReference type="InterPro" id="IPR003661">
    <property type="entry name" value="HisK_dim/P_dom"/>
</dbReference>
<dbReference type="Gene3D" id="6.10.340.10">
    <property type="match status" value="1"/>
</dbReference>
<keyword evidence="15" id="KW-1185">Reference proteome</keyword>
<dbReference type="Gene3D" id="1.10.287.130">
    <property type="match status" value="1"/>
</dbReference>
<keyword evidence="10 11" id="KW-0472">Membrane</keyword>
<dbReference type="PRINTS" id="PR00344">
    <property type="entry name" value="BCTRLSENSOR"/>
</dbReference>
<evidence type="ECO:0000256" key="11">
    <source>
        <dbReference type="SAM" id="Phobius"/>
    </source>
</evidence>
<dbReference type="Pfam" id="PF02518">
    <property type="entry name" value="HATPase_c"/>
    <property type="match status" value="1"/>
</dbReference>
<dbReference type="InterPro" id="IPR050428">
    <property type="entry name" value="TCS_sensor_his_kinase"/>
</dbReference>
<keyword evidence="6 11" id="KW-0812">Transmembrane</keyword>
<dbReference type="SUPFAM" id="SSF55874">
    <property type="entry name" value="ATPase domain of HSP90 chaperone/DNA topoisomerase II/histidine kinase"/>
    <property type="match status" value="1"/>
</dbReference>
<dbReference type="SMART" id="SM00387">
    <property type="entry name" value="HATPase_c"/>
    <property type="match status" value="1"/>
</dbReference>
<dbReference type="CDD" id="cd00082">
    <property type="entry name" value="HisKA"/>
    <property type="match status" value="1"/>
</dbReference>
<evidence type="ECO:0000256" key="8">
    <source>
        <dbReference type="ARBA" id="ARBA00022989"/>
    </source>
</evidence>
<feature type="transmembrane region" description="Helical" evidence="11">
    <location>
        <begin position="12"/>
        <end position="32"/>
    </location>
</feature>
<accession>A0ABR9WCQ4</accession>
<dbReference type="InterPro" id="IPR003660">
    <property type="entry name" value="HAMP_dom"/>
</dbReference>
<evidence type="ECO:0000256" key="4">
    <source>
        <dbReference type="ARBA" id="ARBA00022553"/>
    </source>
</evidence>
<proteinExistence type="predicted"/>
<keyword evidence="9" id="KW-0902">Two-component regulatory system</keyword>
<feature type="domain" description="HAMP" evidence="13">
    <location>
        <begin position="184"/>
        <end position="237"/>
    </location>
</feature>
<dbReference type="PROSITE" id="PS50885">
    <property type="entry name" value="HAMP"/>
    <property type="match status" value="1"/>
</dbReference>
<evidence type="ECO:0000256" key="3">
    <source>
        <dbReference type="ARBA" id="ARBA00012438"/>
    </source>
</evidence>
<sequence>MTTSFKNKIALNFTLSTALMIAVVFVLVYTIVNLTVFGRLEKDLNFEAREHLQELGIKNGIPFFEDKIEWLEKEHLFLEINPVFVQLSGLDGKVIDKSPNLKTDELRADLSKPDMQFFRTKLLGRSIGQMQIVVKGKSGKVGYLVVAIPIDESEKVMSNLQTVLLISLPAVLLLLFLITRFIAGRSIEPVLSVIDTADKITNENLSARIAIPARKDELEKLVITINALMDRIENAVEREKQFTSDASHELRTPLAVIKGTLEVLIRKPRTAEEYIDKVAYCINEINRINYLVDQLLLLARFESQKKAMDLQKIDLSELTETILIRQQERILDKELSISLQTDERYVVYSDPYMTDIIIENLISNAVKYSKHTGHVIIEIRPQKHALVYKIIDDGIGIAPWEIEKIKEPFYRSNPLGHPEIKGSGLGLSIVKRMCELLLITFSIQSSLDKGTTVSLTFNS</sequence>
<dbReference type="RefSeq" id="WP_194121403.1">
    <property type="nucleotide sequence ID" value="NZ_JACYGY010000001.1"/>
</dbReference>
<evidence type="ECO:0000256" key="9">
    <source>
        <dbReference type="ARBA" id="ARBA00023012"/>
    </source>
</evidence>
<dbReference type="Pfam" id="PF00512">
    <property type="entry name" value="HisKA"/>
    <property type="match status" value="1"/>
</dbReference>
<evidence type="ECO:0000259" key="12">
    <source>
        <dbReference type="PROSITE" id="PS50109"/>
    </source>
</evidence>
<organism evidence="14 15">
    <name type="scientific">Dyadobacter subterraneus</name>
    <dbReference type="NCBI Taxonomy" id="2773304"/>
    <lineage>
        <taxon>Bacteria</taxon>
        <taxon>Pseudomonadati</taxon>
        <taxon>Bacteroidota</taxon>
        <taxon>Cytophagia</taxon>
        <taxon>Cytophagales</taxon>
        <taxon>Spirosomataceae</taxon>
        <taxon>Dyadobacter</taxon>
    </lineage>
</organism>
<dbReference type="CDD" id="cd00075">
    <property type="entry name" value="HATPase"/>
    <property type="match status" value="1"/>
</dbReference>
<dbReference type="InterPro" id="IPR036890">
    <property type="entry name" value="HATPase_C_sf"/>
</dbReference>
<dbReference type="Gene3D" id="3.30.565.10">
    <property type="entry name" value="Histidine kinase-like ATPase, C-terminal domain"/>
    <property type="match status" value="1"/>
</dbReference>
<dbReference type="SMART" id="SM00304">
    <property type="entry name" value="HAMP"/>
    <property type="match status" value="1"/>
</dbReference>
<evidence type="ECO:0000256" key="5">
    <source>
        <dbReference type="ARBA" id="ARBA00022679"/>
    </source>
</evidence>
<evidence type="ECO:0000256" key="2">
    <source>
        <dbReference type="ARBA" id="ARBA00004370"/>
    </source>
</evidence>
<dbReference type="Pfam" id="PF00672">
    <property type="entry name" value="HAMP"/>
    <property type="match status" value="1"/>
</dbReference>
<comment type="catalytic activity">
    <reaction evidence="1">
        <text>ATP + protein L-histidine = ADP + protein N-phospho-L-histidine.</text>
        <dbReference type="EC" id="2.7.13.3"/>
    </reaction>
</comment>